<reference evidence="3 4" key="1">
    <citation type="submission" date="2018-11" db="EMBL/GenBank/DDBJ databases">
        <title>Deinococcus shelandsis sp. nov., isolated from South Shetland Islands soil of Antarctica.</title>
        <authorList>
            <person name="Tian J."/>
        </authorList>
    </citation>
    <scope>NUCLEOTIDE SEQUENCE [LARGE SCALE GENOMIC DNA]</scope>
    <source>
        <strain evidence="3 4">S14-83T</strain>
    </source>
</reference>
<dbReference type="PROSITE" id="PS51782">
    <property type="entry name" value="LYSM"/>
    <property type="match status" value="2"/>
</dbReference>
<keyword evidence="4" id="KW-1185">Reference proteome</keyword>
<proteinExistence type="predicted"/>
<dbReference type="SMART" id="SM00257">
    <property type="entry name" value="LysM"/>
    <property type="match status" value="2"/>
</dbReference>
<protein>
    <submittedName>
        <fullName evidence="3">M23 family metallopeptidase</fullName>
    </submittedName>
</protein>
<dbReference type="AlphaFoldDB" id="A0A3G8YQH0"/>
<gene>
    <name evidence="3" type="ORF">EHF33_10530</name>
</gene>
<dbReference type="KEGG" id="dph:EHF33_10530"/>
<dbReference type="CDD" id="cd12797">
    <property type="entry name" value="M23_peptidase"/>
    <property type="match status" value="1"/>
</dbReference>
<dbReference type="GO" id="GO:0004222">
    <property type="term" value="F:metalloendopeptidase activity"/>
    <property type="evidence" value="ECO:0007669"/>
    <property type="project" value="TreeGrafter"/>
</dbReference>
<dbReference type="InterPro" id="IPR050570">
    <property type="entry name" value="Cell_wall_metabolism_enzyme"/>
</dbReference>
<keyword evidence="1" id="KW-0732">Signal</keyword>
<organism evidence="3 4">
    <name type="scientific">Deinococcus psychrotolerans</name>
    <dbReference type="NCBI Taxonomy" id="2489213"/>
    <lineage>
        <taxon>Bacteria</taxon>
        <taxon>Thermotogati</taxon>
        <taxon>Deinococcota</taxon>
        <taxon>Deinococci</taxon>
        <taxon>Deinococcales</taxon>
        <taxon>Deinococcaceae</taxon>
        <taxon>Deinococcus</taxon>
    </lineage>
</organism>
<sequence>MVCASLLLCWSAQAAGTYTVQAGDNLTVIAKRTGLSVGQLRAANPQIRDLNAVQAGKSIRLPDAHKVATSHRVRSGETLSSVAARYRLSLSQLVRANAGLSASRPLRAGKVLYIPARRVVVAAAKARGSSSQAVIKTASLRPLAPASGSRSWNWPVQGWVSSGYGERNIDGDQEMHYGVDIVVPEGTLVRAARGGRVIESRADFARGWGWTIIVDHGDGWKTRYAHLSRNLARVGDSVVRGQVIGRSGDTGRSTGPHLHFGTYLWDVPKNPLSLL</sequence>
<dbReference type="InterPro" id="IPR018392">
    <property type="entry name" value="LysM"/>
</dbReference>
<accession>A0A3G8YQH0</accession>
<dbReference type="Pfam" id="PF01476">
    <property type="entry name" value="LysM"/>
    <property type="match status" value="2"/>
</dbReference>
<dbReference type="PANTHER" id="PTHR21666:SF289">
    <property type="entry name" value="L-ALA--D-GLU ENDOPEPTIDASE"/>
    <property type="match status" value="1"/>
</dbReference>
<dbReference type="SUPFAM" id="SSF51261">
    <property type="entry name" value="Duplicated hybrid motif"/>
    <property type="match status" value="1"/>
</dbReference>
<evidence type="ECO:0000313" key="3">
    <source>
        <dbReference type="EMBL" id="AZI43921.1"/>
    </source>
</evidence>
<dbReference type="SUPFAM" id="SSF54106">
    <property type="entry name" value="LysM domain"/>
    <property type="match status" value="2"/>
</dbReference>
<name>A0A3G8YQH0_9DEIO</name>
<evidence type="ECO:0000256" key="1">
    <source>
        <dbReference type="ARBA" id="ARBA00022729"/>
    </source>
</evidence>
<dbReference type="Gene3D" id="3.10.350.10">
    <property type="entry name" value="LysM domain"/>
    <property type="match status" value="2"/>
</dbReference>
<dbReference type="Proteomes" id="UP000276417">
    <property type="component" value="Chromosome 1"/>
</dbReference>
<feature type="domain" description="LysM" evidence="2">
    <location>
        <begin position="16"/>
        <end position="61"/>
    </location>
</feature>
<dbReference type="InterPro" id="IPR016047">
    <property type="entry name" value="M23ase_b-sheet_dom"/>
</dbReference>
<evidence type="ECO:0000259" key="2">
    <source>
        <dbReference type="PROSITE" id="PS51782"/>
    </source>
</evidence>
<dbReference type="PANTHER" id="PTHR21666">
    <property type="entry name" value="PEPTIDASE-RELATED"/>
    <property type="match status" value="1"/>
</dbReference>
<dbReference type="Gene3D" id="2.70.70.10">
    <property type="entry name" value="Glucose Permease (Domain IIA)"/>
    <property type="match status" value="1"/>
</dbReference>
<dbReference type="CDD" id="cd00118">
    <property type="entry name" value="LysM"/>
    <property type="match status" value="2"/>
</dbReference>
<evidence type="ECO:0000313" key="4">
    <source>
        <dbReference type="Proteomes" id="UP000276417"/>
    </source>
</evidence>
<dbReference type="Pfam" id="PF01551">
    <property type="entry name" value="Peptidase_M23"/>
    <property type="match status" value="1"/>
</dbReference>
<dbReference type="InterPro" id="IPR036779">
    <property type="entry name" value="LysM_dom_sf"/>
</dbReference>
<dbReference type="OrthoDB" id="9814460at2"/>
<dbReference type="EMBL" id="CP034183">
    <property type="protein sequence ID" value="AZI43921.1"/>
    <property type="molecule type" value="Genomic_DNA"/>
</dbReference>
<dbReference type="InterPro" id="IPR011055">
    <property type="entry name" value="Dup_hybrid_motif"/>
</dbReference>
<feature type="domain" description="LysM" evidence="2">
    <location>
        <begin position="69"/>
        <end position="114"/>
    </location>
</feature>